<evidence type="ECO:0000313" key="1">
    <source>
        <dbReference type="EMBL" id="DAF64296.1"/>
    </source>
</evidence>
<accession>A0A8S5TMC1</accession>
<reference evidence="1" key="1">
    <citation type="journal article" date="2021" name="Proc. Natl. Acad. Sci. U.S.A.">
        <title>A Catalog of Tens of Thousands of Viruses from Human Metagenomes Reveals Hidden Associations with Chronic Diseases.</title>
        <authorList>
            <person name="Tisza M.J."/>
            <person name="Buck C.B."/>
        </authorList>
    </citation>
    <scope>NUCLEOTIDE SEQUENCE</scope>
    <source>
        <strain evidence="1">Ct2m58</strain>
    </source>
</reference>
<proteinExistence type="predicted"/>
<sequence length="160" mass="17684">MLTVSGGEPDNEITQYVPRWHGIENPFGDIYSILDGIIINAKSVNNGEYNQIYVTEDPTLYSDNDYSKMKNIGIELNQTGFIKKWTLGDTAEIIPVSNTDSSQKYKCDYHWASDTAQLNTLMVGGIANHNDICGIGDFNSSFSTKTSLPYAGIRSSCILP</sequence>
<protein>
    <submittedName>
        <fullName evidence="1">Uncharacterized protein</fullName>
    </submittedName>
</protein>
<name>A0A8S5TMC1_9CAUD</name>
<organism evidence="1">
    <name type="scientific">Podoviridae sp. ct2m58</name>
    <dbReference type="NCBI Taxonomy" id="2827721"/>
    <lineage>
        <taxon>Viruses</taxon>
        <taxon>Duplodnaviria</taxon>
        <taxon>Heunggongvirae</taxon>
        <taxon>Uroviricota</taxon>
        <taxon>Caudoviricetes</taxon>
    </lineage>
</organism>
<dbReference type="EMBL" id="BK032856">
    <property type="protein sequence ID" value="DAF64296.1"/>
    <property type="molecule type" value="Genomic_DNA"/>
</dbReference>